<feature type="domain" description="TNase-like" evidence="3">
    <location>
        <begin position="18"/>
        <end position="115"/>
    </location>
</feature>
<dbReference type="PROSITE" id="PS50830">
    <property type="entry name" value="TNASE_3"/>
    <property type="match status" value="1"/>
</dbReference>
<dbReference type="InterPro" id="IPR016071">
    <property type="entry name" value="Staphylococal_nuclease_OB-fold"/>
</dbReference>
<dbReference type="InterPro" id="IPR035437">
    <property type="entry name" value="SNase_OB-fold_sf"/>
</dbReference>
<dbReference type="Pfam" id="PF00565">
    <property type="entry name" value="SNase"/>
    <property type="match status" value="1"/>
</dbReference>
<dbReference type="InterPro" id="IPR026371">
    <property type="entry name" value="PGF_CTERM"/>
</dbReference>
<keyword evidence="2" id="KW-0812">Transmembrane</keyword>
<accession>A0A7G9ZAQ9</accession>
<dbReference type="EMBL" id="MT631686">
    <property type="protein sequence ID" value="QNO57343.1"/>
    <property type="molecule type" value="Genomic_DNA"/>
</dbReference>
<evidence type="ECO:0000256" key="1">
    <source>
        <dbReference type="ARBA" id="ARBA00022729"/>
    </source>
</evidence>
<dbReference type="SUPFAM" id="SSF50199">
    <property type="entry name" value="Staphylococcal nuclease"/>
    <property type="match status" value="1"/>
</dbReference>
<sequence>MRNNSEWAFGVMELEKGELWSGYVKNVVDGDTVDVRFNIYGIQRVRLVGVNTPEIGEEWYEEAKEFVNKTCWGEEVKLDVDDKKQYDSHYRILAVVYVNDTNLNEQLVKEGYAEVMYIPPSEFDSRKWEADYTAFPTQTPGFELLFAMIGVVAVVCLVGRRGQA</sequence>
<reference evidence="4" key="1">
    <citation type="submission" date="2020-06" db="EMBL/GenBank/DDBJ databases">
        <title>Unique genomic features of the anaerobic methanotrophic archaea.</title>
        <authorList>
            <person name="Chadwick G.L."/>
            <person name="Skennerton C.T."/>
            <person name="Laso-Perez R."/>
            <person name="Leu A.O."/>
            <person name="Speth D.R."/>
            <person name="Yu H."/>
            <person name="Morgan-Lang C."/>
            <person name="Hatzenpichler R."/>
            <person name="Goudeau D."/>
            <person name="Malmstrom R."/>
            <person name="Brazelton W.J."/>
            <person name="Woyke T."/>
            <person name="Hallam S.J."/>
            <person name="Tyson G.W."/>
            <person name="Wegener G."/>
            <person name="Boetius A."/>
            <person name="Orphan V."/>
        </authorList>
    </citation>
    <scope>NUCLEOTIDE SEQUENCE</scope>
</reference>
<gene>
    <name evidence="4" type="ORF">DPOOOCMC_00001</name>
</gene>
<evidence type="ECO:0000313" key="4">
    <source>
        <dbReference type="EMBL" id="QNO57343.1"/>
    </source>
</evidence>
<keyword evidence="1" id="KW-0732">Signal</keyword>
<name>A0A7G9ZAQ9_9EURY</name>
<proteinExistence type="predicted"/>
<protein>
    <recommendedName>
        <fullName evidence="3">TNase-like domain-containing protein</fullName>
    </recommendedName>
</protein>
<feature type="transmembrane region" description="Helical" evidence="2">
    <location>
        <begin position="141"/>
        <end position="159"/>
    </location>
</feature>
<evidence type="ECO:0000256" key="2">
    <source>
        <dbReference type="SAM" id="Phobius"/>
    </source>
</evidence>
<evidence type="ECO:0000259" key="3">
    <source>
        <dbReference type="PROSITE" id="PS50830"/>
    </source>
</evidence>
<keyword evidence="2" id="KW-0472">Membrane</keyword>
<dbReference type="Pfam" id="PF18204">
    <property type="entry name" value="PGF-CTERM"/>
    <property type="match status" value="1"/>
</dbReference>
<organism evidence="4">
    <name type="scientific">Candidatus Methanophaga sp. ANME-1 ERB7</name>
    <dbReference type="NCBI Taxonomy" id="2759913"/>
    <lineage>
        <taxon>Archaea</taxon>
        <taxon>Methanobacteriati</taxon>
        <taxon>Methanobacteriota</taxon>
        <taxon>Stenosarchaea group</taxon>
        <taxon>Methanomicrobia</taxon>
        <taxon>Candidatus Methanophagales</taxon>
        <taxon>Candidatus Methanophagaceae</taxon>
        <taxon>Candidatus Methanophaga</taxon>
    </lineage>
</organism>
<dbReference type="SMART" id="SM00318">
    <property type="entry name" value="SNc"/>
    <property type="match status" value="1"/>
</dbReference>
<dbReference type="AlphaFoldDB" id="A0A7G9ZAQ9"/>
<dbReference type="Gene3D" id="2.40.50.90">
    <property type="match status" value="1"/>
</dbReference>
<keyword evidence="2" id="KW-1133">Transmembrane helix</keyword>